<evidence type="ECO:0000256" key="1">
    <source>
        <dbReference type="SAM" id="MobiDB-lite"/>
    </source>
</evidence>
<feature type="compositionally biased region" description="Polar residues" evidence="1">
    <location>
        <begin position="465"/>
        <end position="475"/>
    </location>
</feature>
<evidence type="ECO:0008006" key="4">
    <source>
        <dbReference type="Google" id="ProtNLM"/>
    </source>
</evidence>
<accession>A0A422NQ46</accession>
<reference evidence="2 3" key="1">
    <citation type="journal article" date="2018" name="BMC Genomics">
        <title>Genomic comparison of Trypanosoma conorhini and Trypanosoma rangeli to Trypanosoma cruzi strains of high and low virulence.</title>
        <authorList>
            <person name="Bradwell K.R."/>
            <person name="Koparde V.N."/>
            <person name="Matveyev A.V."/>
            <person name="Serrano M.G."/>
            <person name="Alves J.M."/>
            <person name="Parikh H."/>
            <person name="Huang B."/>
            <person name="Lee V."/>
            <person name="Espinosa-Alvarez O."/>
            <person name="Ortiz P.A."/>
            <person name="Costa-Martins A.G."/>
            <person name="Teixeira M.M."/>
            <person name="Buck G.A."/>
        </authorList>
    </citation>
    <scope>NUCLEOTIDE SEQUENCE [LARGE SCALE GENOMIC DNA]</scope>
    <source>
        <strain evidence="2 3">AM80</strain>
    </source>
</reference>
<gene>
    <name evidence="2" type="ORF">TraAM80_03268</name>
</gene>
<dbReference type="InterPro" id="IPR035979">
    <property type="entry name" value="RBD_domain_sf"/>
</dbReference>
<dbReference type="EMBL" id="MKGL01000083">
    <property type="protein sequence ID" value="RNF07585.1"/>
    <property type="molecule type" value="Genomic_DNA"/>
</dbReference>
<dbReference type="AlphaFoldDB" id="A0A422NQ46"/>
<proteinExistence type="predicted"/>
<evidence type="ECO:0000313" key="2">
    <source>
        <dbReference type="EMBL" id="RNF07585.1"/>
    </source>
</evidence>
<dbReference type="Gene3D" id="3.30.70.330">
    <property type="match status" value="1"/>
</dbReference>
<sequence>MPFTPEFIPLAKQKEMFVISSWRDSPQTAASTQPMVPSPAVLPEAQSEKENASPGKGGHRSRRGRRGKNRISQRQQDMDDFFVNCVLPKGVSFATLNSELNCNATTPLRVYDVGSPRVLFARRNCGTASGTTEQGSAEQTSGADATTATAAGTTIAAPSVLSTVVNSTTNENNAAPASDAGAPIFVPAAAAVTSAESAIMDDLAPSTRKLSHHAVSLSPFRTPMALASGAAPMTPADDSDESPNGALPPDLVLPASVPSEILSRGHLISLLYAESSEAEKASEWLKKRWPQATVIIVARNRSVLNTSLVLKGLPSLSKTERILEEVEKVTPQKPSYIRLHRSERGVFKNVVFVKYPNREVAEENKLRLERFFVGSRQLKVEFKKKEKGAAERERETSLQQLIRDLRVSTEHEGFVCQRSELSKDELKLLKQLCHSYGLSFDLTEQKVTVKRILPGGDRQSPALRPNQNTQLNWGQPTPGALRPMDFKGIRHWGELRSSYTSLGIARPKGPYSDTPFSPGRGRPV</sequence>
<evidence type="ECO:0000313" key="3">
    <source>
        <dbReference type="Proteomes" id="UP000283634"/>
    </source>
</evidence>
<name>A0A422NQ46_TRYRA</name>
<dbReference type="InterPro" id="IPR012677">
    <property type="entry name" value="Nucleotide-bd_a/b_plait_sf"/>
</dbReference>
<dbReference type="OrthoDB" id="251492at2759"/>
<feature type="region of interest" description="Disordered" evidence="1">
    <location>
        <begin position="227"/>
        <end position="246"/>
    </location>
</feature>
<dbReference type="VEuPathDB" id="TriTrypDB:TRSC58_04990"/>
<comment type="caution">
    <text evidence="2">The sequence shown here is derived from an EMBL/GenBank/DDBJ whole genome shotgun (WGS) entry which is preliminary data.</text>
</comment>
<dbReference type="Proteomes" id="UP000283634">
    <property type="component" value="Unassembled WGS sequence"/>
</dbReference>
<feature type="region of interest" description="Disordered" evidence="1">
    <location>
        <begin position="24"/>
        <end position="75"/>
    </location>
</feature>
<dbReference type="GeneID" id="40327201"/>
<protein>
    <recommendedName>
        <fullName evidence="4">RNA-binding protein 38</fullName>
    </recommendedName>
</protein>
<organism evidence="2 3">
    <name type="scientific">Trypanosoma rangeli</name>
    <dbReference type="NCBI Taxonomy" id="5698"/>
    <lineage>
        <taxon>Eukaryota</taxon>
        <taxon>Discoba</taxon>
        <taxon>Euglenozoa</taxon>
        <taxon>Kinetoplastea</taxon>
        <taxon>Metakinetoplastina</taxon>
        <taxon>Trypanosomatida</taxon>
        <taxon>Trypanosomatidae</taxon>
        <taxon>Trypanosoma</taxon>
        <taxon>Herpetosoma</taxon>
    </lineage>
</organism>
<feature type="compositionally biased region" description="Polar residues" evidence="1">
    <location>
        <begin position="24"/>
        <end position="35"/>
    </location>
</feature>
<dbReference type="RefSeq" id="XP_029239917.1">
    <property type="nucleotide sequence ID" value="XM_029380245.1"/>
</dbReference>
<feature type="compositionally biased region" description="Basic residues" evidence="1">
    <location>
        <begin position="57"/>
        <end position="71"/>
    </location>
</feature>
<feature type="region of interest" description="Disordered" evidence="1">
    <location>
        <begin position="503"/>
        <end position="524"/>
    </location>
</feature>
<feature type="region of interest" description="Disordered" evidence="1">
    <location>
        <begin position="455"/>
        <end position="479"/>
    </location>
</feature>
<keyword evidence="3" id="KW-1185">Reference proteome</keyword>
<dbReference type="OMA" id="FAIASWR"/>
<dbReference type="SUPFAM" id="SSF54928">
    <property type="entry name" value="RNA-binding domain, RBD"/>
    <property type="match status" value="1"/>
</dbReference>
<dbReference type="GO" id="GO:0003676">
    <property type="term" value="F:nucleic acid binding"/>
    <property type="evidence" value="ECO:0007669"/>
    <property type="project" value="InterPro"/>
</dbReference>